<dbReference type="Pfam" id="PF11761">
    <property type="entry name" value="CbiG_mid"/>
    <property type="match status" value="1"/>
</dbReference>
<feature type="domain" description="Cobalamin synthesis G N-terminal" evidence="2">
    <location>
        <begin position="41"/>
        <end position="121"/>
    </location>
</feature>
<dbReference type="InterPro" id="IPR021744">
    <property type="entry name" value="CbiG_N"/>
</dbReference>
<dbReference type="NCBIfam" id="NF004466">
    <property type="entry name" value="PRK05788.1-4"/>
    <property type="match status" value="1"/>
</dbReference>
<feature type="domain" description="Cobalamin biosynthesis central region" evidence="3">
    <location>
        <begin position="127"/>
        <end position="189"/>
    </location>
</feature>
<dbReference type="EMBL" id="JAHLQL010000001">
    <property type="protein sequence ID" value="MBU5590565.1"/>
    <property type="molecule type" value="Genomic_DNA"/>
</dbReference>
<dbReference type="PANTHER" id="PTHR37477:SF1">
    <property type="entry name" value="COBALT-PRECORRIN-5A HYDROLASE"/>
    <property type="match status" value="1"/>
</dbReference>
<dbReference type="Pfam" id="PF01890">
    <property type="entry name" value="CbiG_C"/>
    <property type="match status" value="1"/>
</dbReference>
<dbReference type="PANTHER" id="PTHR37477">
    <property type="entry name" value="COBALT-PRECORRIN-5A HYDROLASE"/>
    <property type="match status" value="1"/>
</dbReference>
<protein>
    <submittedName>
        <fullName evidence="4">Cobalt-precorrin 5A hydrolase</fullName>
        <ecNumber evidence="4">3.7.1.12</ecNumber>
    </submittedName>
</protein>
<comment type="caution">
    <text evidence="4">The sequence shown here is derived from an EMBL/GenBank/DDBJ whole genome shotgun (WGS) entry which is preliminary data.</text>
</comment>
<accession>A0ABS6EWG0</accession>
<evidence type="ECO:0000313" key="4">
    <source>
        <dbReference type="EMBL" id="MBU5590565.1"/>
    </source>
</evidence>
<gene>
    <name evidence="4" type="primary">cbiG</name>
    <name evidence="4" type="ORF">KQI89_02195</name>
</gene>
<evidence type="ECO:0000259" key="1">
    <source>
        <dbReference type="Pfam" id="PF01890"/>
    </source>
</evidence>
<organism evidence="4 5">
    <name type="scientific">Clostridium simiarum</name>
    <dbReference type="NCBI Taxonomy" id="2841506"/>
    <lineage>
        <taxon>Bacteria</taxon>
        <taxon>Bacillati</taxon>
        <taxon>Bacillota</taxon>
        <taxon>Clostridia</taxon>
        <taxon>Eubacteriales</taxon>
        <taxon>Clostridiaceae</taxon>
        <taxon>Clostridium</taxon>
    </lineage>
</organism>
<dbReference type="Pfam" id="PF11760">
    <property type="entry name" value="CbiG_N"/>
    <property type="match status" value="1"/>
</dbReference>
<dbReference type="InterPro" id="IPR052553">
    <property type="entry name" value="CbiG_hydrolase"/>
</dbReference>
<name>A0ABS6EWG0_9CLOT</name>
<sequence length="328" mass="36564">MKLAIVTFTSRGLAIAETLKEHMDLHHYYKKNKEDFNVYELTERLMKEYEGIIFISATGIAVRAIAPTITTKDKDPAVIVIDNNAKYVISLLSGHLGGANDLCVSISKILKAEAVITTATDTLGKTAPDIIAKSNELIIEDLKKAKEISALLVENKKVYFEDEKSLISLPKGYTENPSEALASVIVTNKDKIDIGTNPCLKLIRRDIVLGIGCKKDYSPLEMKKKVLQTLSDYNIDKRSVRIIATVEVKRHERAIKDLARDLDCLLNIFSLEEIKKVQYKYEGSNFVEKTIGVKAVAEPVVELSRAKAFTKKLSLEGMTLCIGELEEE</sequence>
<proteinExistence type="predicted"/>
<reference evidence="4 5" key="1">
    <citation type="submission" date="2021-06" db="EMBL/GenBank/DDBJ databases">
        <authorList>
            <person name="Sun Q."/>
            <person name="Li D."/>
        </authorList>
    </citation>
    <scope>NUCLEOTIDE SEQUENCE [LARGE SCALE GENOMIC DNA]</scope>
    <source>
        <strain evidence="4 5">MSJ-4</strain>
    </source>
</reference>
<keyword evidence="5" id="KW-1185">Reference proteome</keyword>
<dbReference type="InterPro" id="IPR021745">
    <property type="entry name" value="CbiG_mid"/>
</dbReference>
<dbReference type="InterPro" id="IPR002750">
    <property type="entry name" value="CobE/GbiG_C"/>
</dbReference>
<dbReference type="RefSeq" id="WP_216455724.1">
    <property type="nucleotide sequence ID" value="NZ_JAHLQL010000001.1"/>
</dbReference>
<dbReference type="GO" id="GO:0043779">
    <property type="term" value="F:cobalt-precorrin-5A acetaldehyde-lyase activity"/>
    <property type="evidence" value="ECO:0007669"/>
    <property type="project" value="UniProtKB-EC"/>
</dbReference>
<dbReference type="Proteomes" id="UP000736583">
    <property type="component" value="Unassembled WGS sequence"/>
</dbReference>
<dbReference type="EC" id="3.7.1.12" evidence="4"/>
<evidence type="ECO:0000259" key="2">
    <source>
        <dbReference type="Pfam" id="PF11760"/>
    </source>
</evidence>
<evidence type="ECO:0000313" key="5">
    <source>
        <dbReference type="Proteomes" id="UP000736583"/>
    </source>
</evidence>
<evidence type="ECO:0000259" key="3">
    <source>
        <dbReference type="Pfam" id="PF11761"/>
    </source>
</evidence>
<feature type="domain" description="CobE/GbiG C-terminal" evidence="1">
    <location>
        <begin position="207"/>
        <end position="322"/>
    </location>
</feature>
<keyword evidence="4" id="KW-0378">Hydrolase</keyword>